<dbReference type="InterPro" id="IPR018289">
    <property type="entry name" value="MULE_transposase_dom"/>
</dbReference>
<dbReference type="Gene3D" id="3.30.160.60">
    <property type="entry name" value="Classic Zinc Finger"/>
    <property type="match status" value="1"/>
</dbReference>
<organism evidence="4 5">
    <name type="scientific">Exocentrus adspersus</name>
    <dbReference type="NCBI Taxonomy" id="1586481"/>
    <lineage>
        <taxon>Eukaryota</taxon>
        <taxon>Metazoa</taxon>
        <taxon>Ecdysozoa</taxon>
        <taxon>Arthropoda</taxon>
        <taxon>Hexapoda</taxon>
        <taxon>Insecta</taxon>
        <taxon>Pterygota</taxon>
        <taxon>Neoptera</taxon>
        <taxon>Endopterygota</taxon>
        <taxon>Coleoptera</taxon>
        <taxon>Polyphaga</taxon>
        <taxon>Cucujiformia</taxon>
        <taxon>Chrysomeloidea</taxon>
        <taxon>Cerambycidae</taxon>
        <taxon>Lamiinae</taxon>
        <taxon>Acanthocinini</taxon>
        <taxon>Exocentrus</taxon>
    </lineage>
</organism>
<keyword evidence="5" id="KW-1185">Reference proteome</keyword>
<keyword evidence="1" id="KW-0863">Zinc-finger</keyword>
<dbReference type="InterPro" id="IPR013087">
    <property type="entry name" value="Znf_C2H2_type"/>
</dbReference>
<dbReference type="GO" id="GO:0008270">
    <property type="term" value="F:zinc ion binding"/>
    <property type="evidence" value="ECO:0007669"/>
    <property type="project" value="UniProtKB-KW"/>
</dbReference>
<reference evidence="4 5" key="1">
    <citation type="journal article" date="2023" name="Insect Mol. Biol.">
        <title>Genome sequencing provides insights into the evolution of gene families encoding plant cell wall-degrading enzymes in longhorned beetles.</title>
        <authorList>
            <person name="Shin N.R."/>
            <person name="Okamura Y."/>
            <person name="Kirsch R."/>
            <person name="Pauchet Y."/>
        </authorList>
    </citation>
    <scope>NUCLEOTIDE SEQUENCE [LARGE SCALE GENOMIC DNA]</scope>
    <source>
        <strain evidence="4">EAD_L_NR</strain>
    </source>
</reference>
<dbReference type="Proteomes" id="UP001159042">
    <property type="component" value="Unassembled WGS sequence"/>
</dbReference>
<keyword evidence="1" id="KW-0479">Metal-binding</keyword>
<protein>
    <recommendedName>
        <fullName evidence="6">C2H2-type domain-containing protein</fullName>
    </recommendedName>
</protein>
<evidence type="ECO:0000256" key="1">
    <source>
        <dbReference type="PROSITE-ProRule" id="PRU00042"/>
    </source>
</evidence>
<keyword evidence="1" id="KW-0862">Zinc</keyword>
<dbReference type="Pfam" id="PF10551">
    <property type="entry name" value="MULE"/>
    <property type="match status" value="1"/>
</dbReference>
<feature type="domain" description="SWIM-type" evidence="3">
    <location>
        <begin position="450"/>
        <end position="500"/>
    </location>
</feature>
<feature type="domain" description="C2H2-type" evidence="2">
    <location>
        <begin position="4"/>
        <end position="33"/>
    </location>
</feature>
<evidence type="ECO:0008006" key="6">
    <source>
        <dbReference type="Google" id="ProtNLM"/>
    </source>
</evidence>
<evidence type="ECO:0000313" key="4">
    <source>
        <dbReference type="EMBL" id="KAJ8911929.1"/>
    </source>
</evidence>
<dbReference type="PANTHER" id="PTHR33977">
    <property type="entry name" value="ZINC ION BINDING PROTEIN"/>
    <property type="match status" value="1"/>
</dbReference>
<name>A0AAV8VCV1_9CUCU</name>
<gene>
    <name evidence="4" type="ORF">NQ315_016270</name>
</gene>
<sequence length="545" mass="63215">MPNIACLVCGKVFCTQSNVNRHVREVHHQKPKPISYAKDMHRFKCMEMVDNDYCDKSFNKKENLITHLNEEHSKNFEILETVGTNIDEKPKRIDLLTHEDVRNIKNSYNIENANGKRHHNDATSVHLWVQECNNKTTGENPIIFYKPQESEEDGFKKEDFCLLIMNSFQKSMLLKFGKNIIAIDGTHGLNGYDLDLVTLLVIDEFNQGFPVAFLFSNRKDTFIYTFFFDCIRDNVGIIQCKTFMSDMEGAFYIGWEKIMGPAQHTLFCSWHVDRAWQCNLSKIANKEKRANVYQALKILQQKTDEGNFQKCLINFVHFLNGDSDTAEFGKYFRENYCSNFTKLAYCFRNNCGINTNMHLESMHKIIKYFYLEGRVVKRLDKGLNAVMKYLRNRSVSRYIDLNKGKNTKQSRLNFVRHNKALNSTYSLVINGDVYTLEKPPQDSSTIQEPYCVTKLNTPRCCENSCSCCGICRHMFSCSCPDFTNNNVICKHIHYVVLHIKNLNIVSSHTPLVEMNECVKILSQDTSEDRTNSSKVSDVYIQHLLN</sequence>
<dbReference type="AlphaFoldDB" id="A0AAV8VCV1"/>
<dbReference type="Pfam" id="PF00096">
    <property type="entry name" value="zf-C2H2"/>
    <property type="match status" value="2"/>
</dbReference>
<evidence type="ECO:0000313" key="5">
    <source>
        <dbReference type="Proteomes" id="UP001159042"/>
    </source>
</evidence>
<dbReference type="PROSITE" id="PS50966">
    <property type="entry name" value="ZF_SWIM"/>
    <property type="match status" value="1"/>
</dbReference>
<evidence type="ECO:0000259" key="2">
    <source>
        <dbReference type="PROSITE" id="PS50157"/>
    </source>
</evidence>
<dbReference type="PROSITE" id="PS50157">
    <property type="entry name" value="ZINC_FINGER_C2H2_2"/>
    <property type="match status" value="2"/>
</dbReference>
<proteinExistence type="predicted"/>
<comment type="caution">
    <text evidence="4">The sequence shown here is derived from an EMBL/GenBank/DDBJ whole genome shotgun (WGS) entry which is preliminary data.</text>
</comment>
<feature type="domain" description="C2H2-type" evidence="2">
    <location>
        <begin position="43"/>
        <end position="77"/>
    </location>
</feature>
<dbReference type="EMBL" id="JANEYG010000154">
    <property type="protein sequence ID" value="KAJ8911929.1"/>
    <property type="molecule type" value="Genomic_DNA"/>
</dbReference>
<dbReference type="PROSITE" id="PS00028">
    <property type="entry name" value="ZINC_FINGER_C2H2_1"/>
    <property type="match status" value="1"/>
</dbReference>
<dbReference type="SMART" id="SM00355">
    <property type="entry name" value="ZnF_C2H2"/>
    <property type="match status" value="2"/>
</dbReference>
<dbReference type="PANTHER" id="PTHR33977:SF1">
    <property type="entry name" value="ZINC ION BINDING PROTEIN"/>
    <property type="match status" value="1"/>
</dbReference>
<accession>A0AAV8VCV1</accession>
<evidence type="ECO:0000259" key="3">
    <source>
        <dbReference type="PROSITE" id="PS50966"/>
    </source>
</evidence>
<dbReference type="InterPro" id="IPR007527">
    <property type="entry name" value="Znf_SWIM"/>
</dbReference>